<dbReference type="Proteomes" id="UP000680865">
    <property type="component" value="Unassembled WGS sequence"/>
</dbReference>
<reference evidence="2" key="1">
    <citation type="submission" date="2021-03" db="EMBL/GenBank/DDBJ databases">
        <title>Whole genome shotgun sequence of Actinoplanes consettensis NBRC 14913.</title>
        <authorList>
            <person name="Komaki H."/>
            <person name="Tamura T."/>
        </authorList>
    </citation>
    <scope>NUCLEOTIDE SEQUENCE</scope>
    <source>
        <strain evidence="2">NBRC 14913</strain>
    </source>
</reference>
<name>A0A919VYL4_9ACTN</name>
<evidence type="ECO:0000313" key="2">
    <source>
        <dbReference type="EMBL" id="GIM83077.1"/>
    </source>
</evidence>
<dbReference type="GO" id="GO:0003677">
    <property type="term" value="F:DNA binding"/>
    <property type="evidence" value="ECO:0007669"/>
    <property type="project" value="InterPro"/>
</dbReference>
<dbReference type="SUPFAM" id="SSF56349">
    <property type="entry name" value="DNA breaking-rejoining enzymes"/>
    <property type="match status" value="1"/>
</dbReference>
<comment type="caution">
    <text evidence="2">The sequence shown here is derived from an EMBL/GenBank/DDBJ whole genome shotgun (WGS) entry which is preliminary data.</text>
</comment>
<keyword evidence="3" id="KW-1185">Reference proteome</keyword>
<gene>
    <name evidence="2" type="ORF">Aco04nite_84820</name>
</gene>
<dbReference type="InterPro" id="IPR011010">
    <property type="entry name" value="DNA_brk_join_enz"/>
</dbReference>
<accession>A0A919VYL4</accession>
<proteinExistence type="predicted"/>
<evidence type="ECO:0000256" key="1">
    <source>
        <dbReference type="ARBA" id="ARBA00023172"/>
    </source>
</evidence>
<evidence type="ECO:0000313" key="3">
    <source>
        <dbReference type="Proteomes" id="UP000680865"/>
    </source>
</evidence>
<dbReference type="EMBL" id="BOQP01000052">
    <property type="protein sequence ID" value="GIM83077.1"/>
    <property type="molecule type" value="Genomic_DNA"/>
</dbReference>
<dbReference type="RefSeq" id="WP_244876695.1">
    <property type="nucleotide sequence ID" value="NZ_BAAATW010000006.1"/>
</dbReference>
<dbReference type="Gene3D" id="1.10.443.10">
    <property type="entry name" value="Intergrase catalytic core"/>
    <property type="match status" value="1"/>
</dbReference>
<sequence>MVHLRRVLRTLLNQAITDGHLTQNAAKKVKLPSTRVKKRRAWTSDKARLRKGEMPGTTWDRIDLGVGEIMVDLQLQRVGHELLHRETKIPNSDDALPFPDVYSVALQKRAVAQKAAKEAAGDAWHLSELVFTTRFGTPIEPRNFNRCGGPAV</sequence>
<dbReference type="InterPro" id="IPR013762">
    <property type="entry name" value="Integrase-like_cat_sf"/>
</dbReference>
<organism evidence="2 3">
    <name type="scientific">Winogradskya consettensis</name>
    <dbReference type="NCBI Taxonomy" id="113560"/>
    <lineage>
        <taxon>Bacteria</taxon>
        <taxon>Bacillati</taxon>
        <taxon>Actinomycetota</taxon>
        <taxon>Actinomycetes</taxon>
        <taxon>Micromonosporales</taxon>
        <taxon>Micromonosporaceae</taxon>
        <taxon>Winogradskya</taxon>
    </lineage>
</organism>
<keyword evidence="1" id="KW-0233">DNA recombination</keyword>
<protein>
    <submittedName>
        <fullName evidence="2">Uncharacterized protein</fullName>
    </submittedName>
</protein>
<dbReference type="AlphaFoldDB" id="A0A919VYL4"/>
<dbReference type="GO" id="GO:0015074">
    <property type="term" value="P:DNA integration"/>
    <property type="evidence" value="ECO:0007669"/>
    <property type="project" value="InterPro"/>
</dbReference>
<dbReference type="GO" id="GO:0006310">
    <property type="term" value="P:DNA recombination"/>
    <property type="evidence" value="ECO:0007669"/>
    <property type="project" value="UniProtKB-KW"/>
</dbReference>